<dbReference type="RefSeq" id="WP_121274721.1">
    <property type="nucleotide sequence ID" value="NZ_RBZV01000001.1"/>
</dbReference>
<name>A0A494XN02_9BURK</name>
<evidence type="ECO:0000256" key="1">
    <source>
        <dbReference type="SAM" id="MobiDB-lite"/>
    </source>
</evidence>
<gene>
    <name evidence="3" type="ORF">D7S89_00100</name>
</gene>
<organism evidence="3 4">
    <name type="scientific">Trinickia fusca</name>
    <dbReference type="NCBI Taxonomy" id="2419777"/>
    <lineage>
        <taxon>Bacteria</taxon>
        <taxon>Pseudomonadati</taxon>
        <taxon>Pseudomonadota</taxon>
        <taxon>Betaproteobacteria</taxon>
        <taxon>Burkholderiales</taxon>
        <taxon>Burkholderiaceae</taxon>
        <taxon>Trinickia</taxon>
    </lineage>
</organism>
<dbReference type="OrthoDB" id="8971138at2"/>
<accession>A0A494XN02</accession>
<comment type="caution">
    <text evidence="3">The sequence shown here is derived from an EMBL/GenBank/DDBJ whole genome shotgun (WGS) entry which is preliminary data.</text>
</comment>
<feature type="compositionally biased region" description="Low complexity" evidence="1">
    <location>
        <begin position="170"/>
        <end position="179"/>
    </location>
</feature>
<dbReference type="AlphaFoldDB" id="A0A494XN02"/>
<sequence length="283" mass="27814">MKRLLSSASLALYMATFGFASGAGASEHSASTPEFLASLGADAQAVRWQSVGDDVLARQTGKNPGAEAISGFVLDVVSKWHMPNHAAAVAQASIAVDAAAPRNDQVHVHTSAHVRGGVGDNGANTAAVATGGQNVSVNGVSQITQVAGDNNVGTNSAVIDYNGASTAPLAGTHAASASGSGSGTGIGSASASDTSGSITASVAIGNSGISLALNTPAGVATQTIAPGSAQQPGSIAQLLQVAGNGQAVTNRLVLSLQTQQMSSALLRQLGVLQALQNAAIARR</sequence>
<protein>
    <submittedName>
        <fullName evidence="3">Peptidase C39</fullName>
    </submittedName>
</protein>
<feature type="chain" id="PRO_5019752227" evidence="2">
    <location>
        <begin position="21"/>
        <end position="283"/>
    </location>
</feature>
<evidence type="ECO:0000313" key="3">
    <source>
        <dbReference type="EMBL" id="RKP52008.1"/>
    </source>
</evidence>
<proteinExistence type="predicted"/>
<evidence type="ECO:0000256" key="2">
    <source>
        <dbReference type="SAM" id="SignalP"/>
    </source>
</evidence>
<keyword evidence="2" id="KW-0732">Signal</keyword>
<evidence type="ECO:0000313" key="4">
    <source>
        <dbReference type="Proteomes" id="UP000280434"/>
    </source>
</evidence>
<reference evidence="3 4" key="1">
    <citation type="submission" date="2018-10" db="EMBL/GenBank/DDBJ databases">
        <title>Paraburkholderia sp. 7MK8-2, isolated from soil.</title>
        <authorList>
            <person name="Gao Z.-H."/>
            <person name="Qiu L.-H."/>
        </authorList>
    </citation>
    <scope>NUCLEOTIDE SEQUENCE [LARGE SCALE GENOMIC DNA]</scope>
    <source>
        <strain evidence="3 4">7MK8-2</strain>
    </source>
</reference>
<feature type="signal peptide" evidence="2">
    <location>
        <begin position="1"/>
        <end position="20"/>
    </location>
</feature>
<dbReference type="EMBL" id="RBZV01000001">
    <property type="protein sequence ID" value="RKP52008.1"/>
    <property type="molecule type" value="Genomic_DNA"/>
</dbReference>
<feature type="region of interest" description="Disordered" evidence="1">
    <location>
        <begin position="170"/>
        <end position="191"/>
    </location>
</feature>
<dbReference type="Proteomes" id="UP000280434">
    <property type="component" value="Unassembled WGS sequence"/>
</dbReference>
<keyword evidence="4" id="KW-1185">Reference proteome</keyword>